<dbReference type="dictyBase" id="DDB_G0289537"/>
<evidence type="ECO:0000256" key="1">
    <source>
        <dbReference type="SAM" id="MobiDB-lite"/>
    </source>
</evidence>
<feature type="compositionally biased region" description="Low complexity" evidence="1">
    <location>
        <begin position="513"/>
        <end position="552"/>
    </location>
</feature>
<reference evidence="3 4" key="1">
    <citation type="journal article" date="2005" name="Nature">
        <title>The genome of the social amoeba Dictyostelium discoideum.</title>
        <authorList>
            <consortium name="The Dictyostelium discoideum Sequencing Consortium"/>
            <person name="Eichinger L."/>
            <person name="Pachebat J.A."/>
            <person name="Glockner G."/>
            <person name="Rajandream M.A."/>
            <person name="Sucgang R."/>
            <person name="Berriman M."/>
            <person name="Song J."/>
            <person name="Olsen R."/>
            <person name="Szafranski K."/>
            <person name="Xu Q."/>
            <person name="Tunggal B."/>
            <person name="Kummerfeld S."/>
            <person name="Madera M."/>
            <person name="Konfortov B.A."/>
            <person name="Rivero F."/>
            <person name="Bankier A.T."/>
            <person name="Lehmann R."/>
            <person name="Hamlin N."/>
            <person name="Davies R."/>
            <person name="Gaudet P."/>
            <person name="Fey P."/>
            <person name="Pilcher K."/>
            <person name="Chen G."/>
            <person name="Saunders D."/>
            <person name="Sodergren E."/>
            <person name="Davis P."/>
            <person name="Kerhornou A."/>
            <person name="Nie X."/>
            <person name="Hall N."/>
            <person name="Anjard C."/>
            <person name="Hemphill L."/>
            <person name="Bason N."/>
            <person name="Farbrother P."/>
            <person name="Desany B."/>
            <person name="Just E."/>
            <person name="Morio T."/>
            <person name="Rost R."/>
            <person name="Churcher C."/>
            <person name="Cooper J."/>
            <person name="Haydock S."/>
            <person name="van Driessche N."/>
            <person name="Cronin A."/>
            <person name="Goodhead I."/>
            <person name="Muzny D."/>
            <person name="Mourier T."/>
            <person name="Pain A."/>
            <person name="Lu M."/>
            <person name="Harper D."/>
            <person name="Lindsay R."/>
            <person name="Hauser H."/>
            <person name="James K."/>
            <person name="Quiles M."/>
            <person name="Madan Babu M."/>
            <person name="Saito T."/>
            <person name="Buchrieser C."/>
            <person name="Wardroper A."/>
            <person name="Felder M."/>
            <person name="Thangavelu M."/>
            <person name="Johnson D."/>
            <person name="Knights A."/>
            <person name="Loulseged H."/>
            <person name="Mungall K."/>
            <person name="Oliver K."/>
            <person name="Price C."/>
            <person name="Quail M.A."/>
            <person name="Urushihara H."/>
            <person name="Hernandez J."/>
            <person name="Rabbinowitsch E."/>
            <person name="Steffen D."/>
            <person name="Sanders M."/>
            <person name="Ma J."/>
            <person name="Kohara Y."/>
            <person name="Sharp S."/>
            <person name="Simmonds M."/>
            <person name="Spiegler S."/>
            <person name="Tivey A."/>
            <person name="Sugano S."/>
            <person name="White B."/>
            <person name="Walker D."/>
            <person name="Woodward J."/>
            <person name="Winckler T."/>
            <person name="Tanaka Y."/>
            <person name="Shaulsky G."/>
            <person name="Schleicher M."/>
            <person name="Weinstock G."/>
            <person name="Rosenthal A."/>
            <person name="Cox E.C."/>
            <person name="Chisholm R.L."/>
            <person name="Gibbs R."/>
            <person name="Loomis W.F."/>
            <person name="Platzer M."/>
            <person name="Kay R.R."/>
            <person name="Williams J."/>
            <person name="Dear P.H."/>
            <person name="Noegel A.A."/>
            <person name="Barrell B."/>
            <person name="Kuspa A."/>
        </authorList>
    </citation>
    <scope>NUCLEOTIDE SEQUENCE [LARGE SCALE GENOMIC DNA]</scope>
    <source>
        <strain evidence="3 4">AX4</strain>
    </source>
</reference>
<feature type="transmembrane region" description="Helical" evidence="2">
    <location>
        <begin position="380"/>
        <end position="407"/>
    </location>
</feature>
<organism evidence="3 4">
    <name type="scientific">Dictyostelium discoideum</name>
    <name type="common">Social amoeba</name>
    <dbReference type="NCBI Taxonomy" id="44689"/>
    <lineage>
        <taxon>Eukaryota</taxon>
        <taxon>Amoebozoa</taxon>
        <taxon>Evosea</taxon>
        <taxon>Eumycetozoa</taxon>
        <taxon>Dictyostelia</taxon>
        <taxon>Dictyosteliales</taxon>
        <taxon>Dictyosteliaceae</taxon>
        <taxon>Dictyostelium</taxon>
    </lineage>
</organism>
<dbReference type="FunCoup" id="Q54HD7">
    <property type="interactions" value="161"/>
</dbReference>
<proteinExistence type="predicted"/>
<dbReference type="VEuPathDB" id="AmoebaDB:DDB_G0289537"/>
<dbReference type="KEGG" id="ddi:DDB_G0289537"/>
<protein>
    <submittedName>
        <fullName evidence="3">Uncharacterized protein</fullName>
    </submittedName>
</protein>
<evidence type="ECO:0000313" key="4">
    <source>
        <dbReference type="Proteomes" id="UP000002195"/>
    </source>
</evidence>
<dbReference type="RefSeq" id="XP_636201.1">
    <property type="nucleotide sequence ID" value="XM_631109.1"/>
</dbReference>
<keyword evidence="2" id="KW-1133">Transmembrane helix</keyword>
<dbReference type="EMBL" id="AAFI02000141">
    <property type="protein sequence ID" value="EAL62700.1"/>
    <property type="molecule type" value="Genomic_DNA"/>
</dbReference>
<keyword evidence="2" id="KW-0812">Transmembrane</keyword>
<sequence length="562" mass="64261">MCTKLCEIRCEKIIVNSSNLTLFGGNSKKLLLATSNDGTFYLFDKYNFEQVRNRTFIAKDFIKPYAIAGYLEEGNENIYIIASKNEKSKTKLYKFDINFKLIGSVFIENDSVVPNQLESLTYDNIASSSIITFIGAKGIHRFKSDTLLLQSDYFFNDVFTKFKVSSMSYINHNLLNVAGKNNSKPSVLRYILNNYPSTDPRDKSVIPLPSFVEYSQDVSSIQNLLNFKKSFSYITSPKKGPNSINLISHALESKIQELFDFSKPLLSVSDTSNFAIYIVGKKIVLYQIGQNENGSMLEFIDEKNYSIRNKDNKKMNFTITGLVYCSSKNEFFMSTSNGRIQSFSIINPHFNEYAYKRYPTDDPSQHSKIHHNHSVHRNRWWVILFSIIGVVTGLILFAGLISLYIVIKKRHLLERLLDNINRFNQLDDSNNNNNNNNNSFNNNNNNNNNSFKKFEENLNNNNGENINNSGENNGGLKSTSINIENAFDNEKDQDNDIEIDTNEIYTNNNQSLIHNNNNNDNNNNDNNINNDSINNNINNDNNNNSNINNNGNTHKNGESYEL</sequence>
<feature type="compositionally biased region" description="Low complexity" evidence="1">
    <location>
        <begin position="429"/>
        <end position="475"/>
    </location>
</feature>
<comment type="caution">
    <text evidence="3">The sequence shown here is derived from an EMBL/GenBank/DDBJ whole genome shotgun (WGS) entry which is preliminary data.</text>
</comment>
<dbReference type="STRING" id="44689.Q54HD7"/>
<dbReference type="PaxDb" id="44689-DDB0219444"/>
<accession>Q54HD7</accession>
<name>Q54HD7_DICDI</name>
<feature type="region of interest" description="Disordered" evidence="1">
    <location>
        <begin position="513"/>
        <end position="562"/>
    </location>
</feature>
<dbReference type="InParanoid" id="Q54HD7"/>
<gene>
    <name evidence="3" type="ORF">DDB_G0289537</name>
</gene>
<keyword evidence="2" id="KW-0472">Membrane</keyword>
<dbReference type="AlphaFoldDB" id="Q54HD7"/>
<feature type="region of interest" description="Disordered" evidence="1">
    <location>
        <begin position="427"/>
        <end position="479"/>
    </location>
</feature>
<evidence type="ECO:0000313" key="3">
    <source>
        <dbReference type="EMBL" id="EAL62700.1"/>
    </source>
</evidence>
<keyword evidence="4" id="KW-1185">Reference proteome</keyword>
<dbReference type="HOGENOM" id="CLU_485236_0_0_1"/>
<dbReference type="GeneID" id="8627188"/>
<evidence type="ECO:0000256" key="2">
    <source>
        <dbReference type="SAM" id="Phobius"/>
    </source>
</evidence>
<dbReference type="Proteomes" id="UP000002195">
    <property type="component" value="Unassembled WGS sequence"/>
</dbReference>